<dbReference type="AlphaFoldDB" id="A7GYU3"/>
<organism evidence="2 3">
    <name type="scientific">Campylobacter curvus (strain 525.92)</name>
    <dbReference type="NCBI Taxonomy" id="360105"/>
    <lineage>
        <taxon>Bacteria</taxon>
        <taxon>Pseudomonadati</taxon>
        <taxon>Campylobacterota</taxon>
        <taxon>Epsilonproteobacteria</taxon>
        <taxon>Campylobacterales</taxon>
        <taxon>Campylobacteraceae</taxon>
        <taxon>Campylobacter</taxon>
    </lineage>
</organism>
<protein>
    <submittedName>
        <fullName evidence="2">Uncharacterized protein</fullName>
    </submittedName>
</protein>
<reference evidence="2" key="1">
    <citation type="submission" date="2016-07" db="EMBL/GenBank/DDBJ databases">
        <title>Comparative genomics of the Campylobacter concisus group.</title>
        <authorList>
            <person name="Miller W.G."/>
            <person name="Yee E."/>
            <person name="Chapman M.H."/>
            <person name="Huynh S."/>
            <person name="Bono J.L."/>
            <person name="On S.L.W."/>
            <person name="StLeger J."/>
            <person name="Foster G."/>
            <person name="Parker C.T."/>
        </authorList>
    </citation>
    <scope>NUCLEOTIDE SEQUENCE</scope>
    <source>
        <strain evidence="2">525.92</strain>
    </source>
</reference>
<feature type="chain" id="PRO_5002709795" evidence="1">
    <location>
        <begin position="17"/>
        <end position="235"/>
    </location>
</feature>
<dbReference type="Proteomes" id="UP000006380">
    <property type="component" value="Chromosome"/>
</dbReference>
<sequence length="235" mass="26764">MKFLLALFAALNFAFAGSNTELIKQLFTDPNFNKTAHFAGEMKERKFSVGKDVTLKGVSSLGIGESQDESDEYKVIRASIEQKDDWFDLYFFVKDEKIYAVRVLALMQIPKQIARSYDRASEADRRIIDIGQIRLMIARDSELVAFGRQNLDKFETIFQAKSAGEGAKAEQILSELHFTSAEFQNEIFILTIGGVTDNTVGFMRADEPSKLPKMSPHEYIMIEQISPKWYLFKTT</sequence>
<dbReference type="HOGENOM" id="CLU_1154730_0_0_7"/>
<dbReference type="KEGG" id="ccv:CCV52592_0768"/>
<dbReference type="STRING" id="360105.CCV52592_0768"/>
<dbReference type="EMBL" id="CP000767">
    <property type="protein sequence ID" value="EAT99932.1"/>
    <property type="molecule type" value="Genomic_DNA"/>
</dbReference>
<keyword evidence="1" id="KW-0732">Signal</keyword>
<keyword evidence="3" id="KW-1185">Reference proteome</keyword>
<evidence type="ECO:0000313" key="2">
    <source>
        <dbReference type="EMBL" id="EAT99932.1"/>
    </source>
</evidence>
<gene>
    <name evidence="2" type="ORF">CCV52592_0768</name>
</gene>
<feature type="signal peptide" evidence="1">
    <location>
        <begin position="1"/>
        <end position="16"/>
    </location>
</feature>
<proteinExistence type="predicted"/>
<evidence type="ECO:0000256" key="1">
    <source>
        <dbReference type="SAM" id="SignalP"/>
    </source>
</evidence>
<name>A7GYU3_CAMC5</name>
<dbReference type="RefSeq" id="WP_011992373.1">
    <property type="nucleotide sequence ID" value="NC_009715.2"/>
</dbReference>
<accession>A7GYU3</accession>
<dbReference type="OrthoDB" id="637051at2"/>
<evidence type="ECO:0000313" key="3">
    <source>
        <dbReference type="Proteomes" id="UP000006380"/>
    </source>
</evidence>